<comment type="caution">
    <text evidence="2">The sequence shown here is derived from an EMBL/GenBank/DDBJ whole genome shotgun (WGS) entry which is preliminary data.</text>
</comment>
<feature type="compositionally biased region" description="Low complexity" evidence="1">
    <location>
        <begin position="381"/>
        <end position="393"/>
    </location>
</feature>
<evidence type="ECO:0000313" key="2">
    <source>
        <dbReference type="EMBL" id="KAK7241444.1"/>
    </source>
</evidence>
<protein>
    <recommendedName>
        <fullName evidence="4">Ubiquitin-like domain-containing protein</fullName>
    </recommendedName>
</protein>
<dbReference type="Proteomes" id="UP001363151">
    <property type="component" value="Unassembled WGS sequence"/>
</dbReference>
<evidence type="ECO:0000313" key="3">
    <source>
        <dbReference type="Proteomes" id="UP001363151"/>
    </source>
</evidence>
<dbReference type="EMBL" id="JBBJCI010000201">
    <property type="protein sequence ID" value="KAK7241444.1"/>
    <property type="molecule type" value="Genomic_DNA"/>
</dbReference>
<gene>
    <name evidence="2" type="ORF">SO694_00058017</name>
</gene>
<evidence type="ECO:0000256" key="1">
    <source>
        <dbReference type="SAM" id="MobiDB-lite"/>
    </source>
</evidence>
<feature type="region of interest" description="Disordered" evidence="1">
    <location>
        <begin position="165"/>
        <end position="213"/>
    </location>
</feature>
<feature type="compositionally biased region" description="Basic residues" evidence="1">
    <location>
        <begin position="165"/>
        <end position="190"/>
    </location>
</feature>
<reference evidence="2 3" key="1">
    <citation type="submission" date="2024-03" db="EMBL/GenBank/DDBJ databases">
        <title>Aureococcus anophagefferens CCMP1851 and Kratosvirus quantuckense: Draft genome of a second virus-susceptible host strain in the model system.</title>
        <authorList>
            <person name="Chase E."/>
            <person name="Truchon A.R."/>
            <person name="Schepens W."/>
            <person name="Wilhelm S.W."/>
        </authorList>
    </citation>
    <scope>NUCLEOTIDE SEQUENCE [LARGE SCALE GENOMIC DNA]</scope>
    <source>
        <strain evidence="2 3">CCMP1851</strain>
    </source>
</reference>
<feature type="compositionally biased region" description="Pro residues" evidence="1">
    <location>
        <begin position="90"/>
        <end position="99"/>
    </location>
</feature>
<organism evidence="2 3">
    <name type="scientific">Aureococcus anophagefferens</name>
    <name type="common">Harmful bloom alga</name>
    <dbReference type="NCBI Taxonomy" id="44056"/>
    <lineage>
        <taxon>Eukaryota</taxon>
        <taxon>Sar</taxon>
        <taxon>Stramenopiles</taxon>
        <taxon>Ochrophyta</taxon>
        <taxon>Pelagophyceae</taxon>
        <taxon>Pelagomonadales</taxon>
        <taxon>Pelagomonadaceae</taxon>
        <taxon>Aureococcus</taxon>
    </lineage>
</organism>
<proteinExistence type="predicted"/>
<feature type="region of interest" description="Disordered" evidence="1">
    <location>
        <begin position="269"/>
        <end position="291"/>
    </location>
</feature>
<evidence type="ECO:0008006" key="4">
    <source>
        <dbReference type="Google" id="ProtNLM"/>
    </source>
</evidence>
<feature type="compositionally biased region" description="Basic and acidic residues" evidence="1">
    <location>
        <begin position="191"/>
        <end position="205"/>
    </location>
</feature>
<feature type="region of interest" description="Disordered" evidence="1">
    <location>
        <begin position="90"/>
        <end position="125"/>
    </location>
</feature>
<keyword evidence="3" id="KW-1185">Reference proteome</keyword>
<name>A0ABR1FYV0_AURAN</name>
<accession>A0ABR1FYV0</accession>
<feature type="region of interest" description="Disordered" evidence="1">
    <location>
        <begin position="374"/>
        <end position="428"/>
    </location>
</feature>
<sequence length="428" mass="45012">MVDVLLRYAPPGPDGSQVTFRVSRVPAEKKVSALRKAFLRAFAQKHGGSPTVEKLLRCADGAVLSEAATVGEALPRGEAVEVLWTAATPEPPAAAPPAPRAARGAERARAAGRGRARASSARAAARCGNEALARGDRAGALAAYARAVTALDACAAPRAYGRARRRAPRCRRGLRRGRRLRHPRRRTARARRAEARGARGPEARGARGGAAAAEPRAARTAVAAAVEVPEGAKLGPLRVGFLGFDGRPRWGTFGPRDVGRRVDRAALEDDARAPPARRVAPRRARGGGGVTWRGDAESHVLLRAVVSEAERARLEAIILALKDAARPAEPGGRGASSRATTTTLAHCDSLRPVIDRRAVDVDDGDAWAFLASKREHETTVSAAAARASSSASAGPSPREVPPADRAETRRRRGAPGPVSKTPGRNSEF</sequence>